<sequence length="250" mass="26636">MRPDGDPEPDDYGLPHVDVVVPDDARELDRDIVAYRREERQRRRRARLARLARPFTRFGVAVPIISGALLIALVSGLLMTAFGPRPTQRATVPTRTATPTASPGYVGGYLPTGVVSMVGRNRQRGSISDMAHGVIAVVPPDCGCGKLVNELATRTQESHLQFWLVIDRRYGPSVSAAEADKQLRALGGAAHGGVVELVDDATNLLATTYVPDGAGPTAILVKPGPIVTAVIPDPTPGRQLSDQVKALTNA</sequence>
<feature type="transmembrane region" description="Helical" evidence="1">
    <location>
        <begin position="55"/>
        <end position="79"/>
    </location>
</feature>
<dbReference type="RefSeq" id="WP_208263049.1">
    <property type="nucleotide sequence ID" value="NZ_JAGEOJ010000029.1"/>
</dbReference>
<evidence type="ECO:0000256" key="1">
    <source>
        <dbReference type="SAM" id="Phobius"/>
    </source>
</evidence>
<protein>
    <submittedName>
        <fullName evidence="2">Uncharacterized protein</fullName>
    </submittedName>
</protein>
<organism evidence="2 3">
    <name type="scientific">Actinomadura barringtoniae</name>
    <dbReference type="NCBI Taxonomy" id="1427535"/>
    <lineage>
        <taxon>Bacteria</taxon>
        <taxon>Bacillati</taxon>
        <taxon>Actinomycetota</taxon>
        <taxon>Actinomycetes</taxon>
        <taxon>Streptosporangiales</taxon>
        <taxon>Thermomonosporaceae</taxon>
        <taxon>Actinomadura</taxon>
    </lineage>
</organism>
<keyword evidence="3" id="KW-1185">Reference proteome</keyword>
<keyword evidence="1" id="KW-1133">Transmembrane helix</keyword>
<name>A0A939T9Z3_9ACTN</name>
<reference evidence="2" key="1">
    <citation type="submission" date="2021-03" db="EMBL/GenBank/DDBJ databases">
        <authorList>
            <person name="Kanchanasin P."/>
            <person name="Saeng-In P."/>
            <person name="Phongsopitanun W."/>
            <person name="Yuki M."/>
            <person name="Kudo T."/>
            <person name="Ohkuma M."/>
            <person name="Tanasupawat S."/>
        </authorList>
    </citation>
    <scope>NUCLEOTIDE SEQUENCE</scope>
    <source>
        <strain evidence="2">GKU 128</strain>
    </source>
</reference>
<keyword evidence="1" id="KW-0472">Membrane</keyword>
<evidence type="ECO:0000313" key="2">
    <source>
        <dbReference type="EMBL" id="MBO2454824.1"/>
    </source>
</evidence>
<comment type="caution">
    <text evidence="2">The sequence shown here is derived from an EMBL/GenBank/DDBJ whole genome shotgun (WGS) entry which is preliminary data.</text>
</comment>
<evidence type="ECO:0000313" key="3">
    <source>
        <dbReference type="Proteomes" id="UP000669179"/>
    </source>
</evidence>
<dbReference type="AlphaFoldDB" id="A0A939T9Z3"/>
<accession>A0A939T9Z3</accession>
<keyword evidence="1" id="KW-0812">Transmembrane</keyword>
<dbReference type="Proteomes" id="UP000669179">
    <property type="component" value="Unassembled WGS sequence"/>
</dbReference>
<proteinExistence type="predicted"/>
<dbReference type="EMBL" id="JAGEOJ010000029">
    <property type="protein sequence ID" value="MBO2454824.1"/>
    <property type="molecule type" value="Genomic_DNA"/>
</dbReference>
<gene>
    <name evidence="2" type="ORF">J4573_47595</name>
</gene>